<evidence type="ECO:0000313" key="5">
    <source>
        <dbReference type="EMBL" id="KXP01650.1"/>
    </source>
</evidence>
<gene>
    <name evidence="6" type="ORF">AXK60_02595</name>
    <name evidence="5" type="ORF">AXK61_01730</name>
</gene>
<dbReference type="ESTHER" id="9actn-a0a138axy4">
    <property type="family name" value="Abhydrolase_9"/>
</dbReference>
<dbReference type="AlphaFoldDB" id="A0A138AXY4"/>
<feature type="transmembrane region" description="Helical" evidence="2">
    <location>
        <begin position="91"/>
        <end position="110"/>
    </location>
</feature>
<dbReference type="Pfam" id="PF15420">
    <property type="entry name" value="Abhydrolase_9_N"/>
    <property type="match status" value="1"/>
</dbReference>
<evidence type="ECO:0000313" key="8">
    <source>
        <dbReference type="Proteomes" id="UP000070409"/>
    </source>
</evidence>
<protein>
    <recommendedName>
        <fullName evidence="9">Alpha/beta-hydrolase catalytic domain-containing protein</fullName>
    </recommendedName>
</protein>
<dbReference type="Proteomes" id="UP000070409">
    <property type="component" value="Unassembled WGS sequence"/>
</dbReference>
<feature type="transmembrane region" description="Helical" evidence="2">
    <location>
        <begin position="15"/>
        <end position="39"/>
    </location>
</feature>
<feature type="region of interest" description="Disordered" evidence="1">
    <location>
        <begin position="170"/>
        <end position="192"/>
    </location>
</feature>
<dbReference type="Proteomes" id="UP000070258">
    <property type="component" value="Unassembled WGS sequence"/>
</dbReference>
<reference evidence="7" key="2">
    <citation type="submission" date="2016-02" db="EMBL/GenBank/DDBJ databases">
        <authorList>
            <person name="Wen L."/>
            <person name="He K."/>
            <person name="Yang H."/>
        </authorList>
    </citation>
    <scope>NUCLEOTIDE SEQUENCE [LARGE SCALE GENOMIC DNA]</scope>
    <source>
        <strain evidence="7">JCM 15929</strain>
    </source>
</reference>
<evidence type="ECO:0000256" key="1">
    <source>
        <dbReference type="SAM" id="MobiDB-lite"/>
    </source>
</evidence>
<keyword evidence="8" id="KW-1185">Reference proteome</keyword>
<comment type="caution">
    <text evidence="6">The sequence shown here is derived from an EMBL/GenBank/DDBJ whole genome shotgun (WGS) entry which is preliminary data.</text>
</comment>
<evidence type="ECO:0008006" key="9">
    <source>
        <dbReference type="Google" id="ProtNLM"/>
    </source>
</evidence>
<dbReference type="Pfam" id="PF10081">
    <property type="entry name" value="Abhydrolase_9"/>
    <property type="match status" value="1"/>
</dbReference>
<evidence type="ECO:0000259" key="3">
    <source>
        <dbReference type="Pfam" id="PF10081"/>
    </source>
</evidence>
<dbReference type="EMBL" id="LSRE01000001">
    <property type="protein sequence ID" value="KXP01650.1"/>
    <property type="molecule type" value="Genomic_DNA"/>
</dbReference>
<feature type="transmembrane region" description="Helical" evidence="2">
    <location>
        <begin position="51"/>
        <end position="71"/>
    </location>
</feature>
<keyword evidence="2" id="KW-1133">Transmembrane helix</keyword>
<evidence type="ECO:0000313" key="6">
    <source>
        <dbReference type="EMBL" id="KXP15226.1"/>
    </source>
</evidence>
<sequence length="519" mass="56047">MTPSLLPRPWFLQSAATGLSVAVGYGIGAGLAALVRVGGFRPAYSDRLRRTGWWALAVAAVLVIPVFTVLGHHWQQVVRDLMGVPREPAPLYSVVVLLSLVVALFVVQIGRGILVLARWVRRGLLRVLPPLVAGAATVVVVAVVLVLAVSGVVDRGIIGTAAATAELTDKSTAPGVEQPSVPERSGSPASAEAWDSLGREGRTFVAGGPSAERIAQVLGAPAKTPIRVYAGRVSADSVDGVAKRVVAELERTHAFERKVLAVVTTTGRGWINPNVASSFEYINGGDTAIAAMQYSFLPSALSFVADRQPPLDAGKALFTAVRERWSRLPADARPKLVVFGESLGSYGGQGAFRDAPDMLAQVDGALLVGTPNFAQPWRGLTEARDQGSPERLPVVDGGRNIRFASRIQDVHQPATAWSFPRVVYWQHAGDPITWWNRELAYQRPDWLREPLGPDVDPLMRWLPVVTFWQVTMDMVFSADVPNGFGHSFGPDAVWLWRDILASDLPHAVVQRIEDTMNGR</sequence>
<name>A0A138AXY4_9ACTN</name>
<reference evidence="5 8" key="3">
    <citation type="submission" date="2016-02" db="EMBL/GenBank/DDBJ databases">
        <authorList>
            <person name="Teng J.L."/>
            <person name="Tang Y."/>
            <person name="Huang Y."/>
            <person name="Guo F."/>
            <person name="Wei W."/>
            <person name="Chen J.H."/>
            <person name="Wong S.Y."/>
            <person name="Lau S.K."/>
            <person name="Woo P.C."/>
        </authorList>
    </citation>
    <scope>NUCLEOTIDE SEQUENCE [LARGE SCALE GENOMIC DNA]</scope>
    <source>
        <strain evidence="5 8">JCM 13375</strain>
    </source>
</reference>
<keyword evidence="2" id="KW-0812">Transmembrane</keyword>
<dbReference type="OrthoDB" id="4397445at2"/>
<accession>A0A138AXY4</accession>
<dbReference type="EMBL" id="LSRF01000001">
    <property type="protein sequence ID" value="KXP15226.1"/>
    <property type="molecule type" value="Genomic_DNA"/>
</dbReference>
<feature type="domain" description="Alpha/beta-hydrolase catalytic" evidence="3">
    <location>
        <begin position="226"/>
        <end position="502"/>
    </location>
</feature>
<dbReference type="InterPro" id="IPR027788">
    <property type="entry name" value="Alpha/beta-hydrolase_N_dom"/>
</dbReference>
<evidence type="ECO:0000313" key="7">
    <source>
        <dbReference type="Proteomes" id="UP000070258"/>
    </source>
</evidence>
<feature type="domain" description="Alpha/beta-hydrolase N-terminal" evidence="4">
    <location>
        <begin position="1"/>
        <end position="209"/>
    </location>
</feature>
<evidence type="ECO:0000259" key="4">
    <source>
        <dbReference type="Pfam" id="PF15420"/>
    </source>
</evidence>
<evidence type="ECO:0000256" key="2">
    <source>
        <dbReference type="SAM" id="Phobius"/>
    </source>
</evidence>
<dbReference type="InterPro" id="IPR027787">
    <property type="entry name" value="Alpha/beta-hydrolase_catalytic"/>
</dbReference>
<keyword evidence="2" id="KW-0472">Membrane</keyword>
<reference evidence="6" key="1">
    <citation type="submission" date="2016-02" db="EMBL/GenBank/DDBJ databases">
        <authorList>
            <person name="Teng J.L."/>
            <person name="Yang Y."/>
            <person name="Huang Y."/>
            <person name="Guo F."/>
            <person name="Wei W."/>
            <person name="Chen J.H."/>
            <person name="Wong S.Y."/>
            <person name="Lau S.K."/>
            <person name="Woo P.C."/>
        </authorList>
    </citation>
    <scope>NUCLEOTIDE SEQUENCE</scope>
    <source>
        <strain evidence="6">JCM 15929</strain>
    </source>
</reference>
<dbReference type="STRING" id="239498.AXK60_02595"/>
<feature type="transmembrane region" description="Helical" evidence="2">
    <location>
        <begin position="131"/>
        <end position="153"/>
    </location>
</feature>
<proteinExistence type="predicted"/>
<organism evidence="6 7">
    <name type="scientific">Tsukamurella pseudospumae</name>
    <dbReference type="NCBI Taxonomy" id="239498"/>
    <lineage>
        <taxon>Bacteria</taxon>
        <taxon>Bacillati</taxon>
        <taxon>Actinomycetota</taxon>
        <taxon>Actinomycetes</taxon>
        <taxon>Mycobacteriales</taxon>
        <taxon>Tsukamurellaceae</taxon>
        <taxon>Tsukamurella</taxon>
    </lineage>
</organism>